<sequence length="136" mass="15542">MSGKIIAVGALGGSGTRAVADVLMALGGFFGDDINESRDNLTFTRLFKDPEWFACAEKKDIQRRLEVFQNYMCGNLSISDLMFFIKASSKNGIMKNEPPSFKLLGKHFFCNQVIDSFWGRNEPNTHIYRQYYRLHE</sequence>
<evidence type="ECO:0000313" key="1">
    <source>
        <dbReference type="EMBL" id="MCX2524836.1"/>
    </source>
</evidence>
<comment type="caution">
    <text evidence="1">The sequence shown here is derived from an EMBL/GenBank/DDBJ whole genome shotgun (WGS) entry which is preliminary data.</text>
</comment>
<accession>A0AA41ZHL3</accession>
<organism evidence="1 2">
    <name type="scientific">Larsenimonas rhizosphaerae</name>
    <dbReference type="NCBI Taxonomy" id="2944682"/>
    <lineage>
        <taxon>Bacteria</taxon>
        <taxon>Pseudomonadati</taxon>
        <taxon>Pseudomonadota</taxon>
        <taxon>Gammaproteobacteria</taxon>
        <taxon>Oceanospirillales</taxon>
        <taxon>Halomonadaceae</taxon>
        <taxon>Larsenimonas</taxon>
    </lineage>
</organism>
<evidence type="ECO:0000313" key="2">
    <source>
        <dbReference type="Proteomes" id="UP001165678"/>
    </source>
</evidence>
<dbReference type="EMBL" id="JAPIVE010000003">
    <property type="protein sequence ID" value="MCX2524836.1"/>
    <property type="molecule type" value="Genomic_DNA"/>
</dbReference>
<dbReference type="AlphaFoldDB" id="A0AA41ZHL3"/>
<gene>
    <name evidence="1" type="ORF">OQ287_11350</name>
</gene>
<dbReference type="RefSeq" id="WP_265896486.1">
    <property type="nucleotide sequence ID" value="NZ_JAPIVE010000003.1"/>
</dbReference>
<keyword evidence="2" id="KW-1185">Reference proteome</keyword>
<dbReference type="Proteomes" id="UP001165678">
    <property type="component" value="Unassembled WGS sequence"/>
</dbReference>
<proteinExistence type="predicted"/>
<protein>
    <submittedName>
        <fullName evidence="1">Uncharacterized protein</fullName>
    </submittedName>
</protein>
<reference evidence="1" key="1">
    <citation type="submission" date="2022-11" db="EMBL/GenBank/DDBJ databases">
        <title>Larsenimonas rhizosphaerae sp. nov., isolated from a tidal mudflat.</title>
        <authorList>
            <person name="Lee S.D."/>
            <person name="Kim I.S."/>
        </authorList>
    </citation>
    <scope>NUCLEOTIDE SEQUENCE</scope>
    <source>
        <strain evidence="1">GH2-1</strain>
    </source>
</reference>
<name>A0AA41ZHL3_9GAMM</name>